<evidence type="ECO:0000313" key="3">
    <source>
        <dbReference type="EMBL" id="KAJ8059726.1"/>
    </source>
</evidence>
<dbReference type="Proteomes" id="UP001152300">
    <property type="component" value="Unassembled WGS sequence"/>
</dbReference>
<organism evidence="3 4">
    <name type="scientific">Sclerotinia nivalis</name>
    <dbReference type="NCBI Taxonomy" id="352851"/>
    <lineage>
        <taxon>Eukaryota</taxon>
        <taxon>Fungi</taxon>
        <taxon>Dikarya</taxon>
        <taxon>Ascomycota</taxon>
        <taxon>Pezizomycotina</taxon>
        <taxon>Leotiomycetes</taxon>
        <taxon>Helotiales</taxon>
        <taxon>Sclerotiniaceae</taxon>
        <taxon>Sclerotinia</taxon>
    </lineage>
</organism>
<keyword evidence="4" id="KW-1185">Reference proteome</keyword>
<feature type="chain" id="PRO_5040903769" evidence="2">
    <location>
        <begin position="23"/>
        <end position="370"/>
    </location>
</feature>
<reference evidence="3" key="1">
    <citation type="submission" date="2022-11" db="EMBL/GenBank/DDBJ databases">
        <title>Genome Resource of Sclerotinia nivalis Strain SnTB1, a Plant Pathogen Isolated from American Ginseng.</title>
        <authorList>
            <person name="Fan S."/>
        </authorList>
    </citation>
    <scope>NUCLEOTIDE SEQUENCE</scope>
    <source>
        <strain evidence="3">SnTB1</strain>
    </source>
</reference>
<feature type="compositionally biased region" description="Polar residues" evidence="1">
    <location>
        <begin position="251"/>
        <end position="270"/>
    </location>
</feature>
<keyword evidence="2" id="KW-0732">Signal</keyword>
<feature type="region of interest" description="Disordered" evidence="1">
    <location>
        <begin position="326"/>
        <end position="370"/>
    </location>
</feature>
<feature type="signal peptide" evidence="2">
    <location>
        <begin position="1"/>
        <end position="22"/>
    </location>
</feature>
<feature type="compositionally biased region" description="Basic and acidic residues" evidence="1">
    <location>
        <begin position="332"/>
        <end position="353"/>
    </location>
</feature>
<feature type="region of interest" description="Disordered" evidence="1">
    <location>
        <begin position="232"/>
        <end position="295"/>
    </location>
</feature>
<evidence type="ECO:0000256" key="2">
    <source>
        <dbReference type="SAM" id="SignalP"/>
    </source>
</evidence>
<name>A0A9X0ABK6_9HELO</name>
<feature type="compositionally biased region" description="Low complexity" evidence="1">
    <location>
        <begin position="127"/>
        <end position="143"/>
    </location>
</feature>
<proteinExistence type="predicted"/>
<dbReference type="OrthoDB" id="3564301at2759"/>
<feature type="region of interest" description="Disordered" evidence="1">
    <location>
        <begin position="125"/>
        <end position="156"/>
    </location>
</feature>
<evidence type="ECO:0000256" key="1">
    <source>
        <dbReference type="SAM" id="MobiDB-lite"/>
    </source>
</evidence>
<accession>A0A9X0ABK6</accession>
<dbReference type="AlphaFoldDB" id="A0A9X0ABK6"/>
<dbReference type="EMBL" id="JAPEIS010000014">
    <property type="protein sequence ID" value="KAJ8059726.1"/>
    <property type="molecule type" value="Genomic_DNA"/>
</dbReference>
<gene>
    <name evidence="3" type="ORF">OCU04_011371</name>
</gene>
<comment type="caution">
    <text evidence="3">The sequence shown here is derived from an EMBL/GenBank/DDBJ whole genome shotgun (WGS) entry which is preliminary data.</text>
</comment>
<evidence type="ECO:0000313" key="4">
    <source>
        <dbReference type="Proteomes" id="UP001152300"/>
    </source>
</evidence>
<protein>
    <submittedName>
        <fullName evidence="3">Uncharacterized protein</fullName>
    </submittedName>
</protein>
<sequence>MYSRTSISAFSLLASLIASINAYPTQLHPAPSSSETLSILNQPQTPLNLYTTTSLHPSHSGILNVHPPTSHNPSFSSSSSPLPIPFTLTSTCPQLYQAWPNLTNNLFSNLHLLYPAGPTSSPYYTFSPGRASGPSSSSASSPDQDQDQDTYTLPTTITQKSTSFKTSLYISITPATKAGVSGITKEEWRMFLRMLGLVNAGVSEEMKGMGWGRLEIGGGVPRVEVGVNSLGRRRKAEMERRRLGPSDIIFPSSTSYDHESTTYPSESGGTPSYPEEGKEKETQTQTQNQNQNKRKEISFTYTATWINYGITVDETGKEILRECSQIPLSAEIEDRKSNYEGKKKSEMNHKKGSEDEDENADEGDRWKIDL</sequence>